<name>A0ABU3LDC6_9FLAO</name>
<dbReference type="EMBL" id="JAVTTO010000002">
    <property type="protein sequence ID" value="MDT7831675.1"/>
    <property type="molecule type" value="Genomic_DNA"/>
</dbReference>
<sequence length="166" mass="19474">MKTFKNIVCCICFISTTMLLAQKTNATDKSYYKDWVGEWYKEVNDTLEKLPSFIVTQGLYKESFEEVWIGAGGSFSKAWRAWDGRTQQWGFAWISVDGLFQTWEGKKVNEIWYMYKTFVLDNGKKVLSRQAFIPSGKGVLIRTSEHSTDQGKTWTLRFKEKYVKRR</sequence>
<organism evidence="2 3">
    <name type="scientific">Asprobacillus argus</name>
    <dbReference type="NCBI Taxonomy" id="3076534"/>
    <lineage>
        <taxon>Bacteria</taxon>
        <taxon>Pseudomonadati</taxon>
        <taxon>Bacteroidota</taxon>
        <taxon>Flavobacteriia</taxon>
        <taxon>Flavobacteriales</taxon>
        <taxon>Flavobacteriaceae</taxon>
        <taxon>Asprobacillus</taxon>
    </lineage>
</organism>
<evidence type="ECO:0000256" key="1">
    <source>
        <dbReference type="SAM" id="SignalP"/>
    </source>
</evidence>
<gene>
    <name evidence="2" type="ORF">RQM59_04745</name>
</gene>
<evidence type="ECO:0000313" key="3">
    <source>
        <dbReference type="Proteomes" id="UP001257277"/>
    </source>
</evidence>
<keyword evidence="3" id="KW-1185">Reference proteome</keyword>
<feature type="chain" id="PRO_5047140455" description="DUF1579 domain-containing protein" evidence="1">
    <location>
        <begin position="22"/>
        <end position="166"/>
    </location>
</feature>
<protein>
    <recommendedName>
        <fullName evidence="4">DUF1579 domain-containing protein</fullName>
    </recommendedName>
</protein>
<reference evidence="2 3" key="1">
    <citation type="submission" date="2023-09" db="EMBL/GenBank/DDBJ databases">
        <title>Novel taxa isolated from Blanes Bay.</title>
        <authorList>
            <person name="Rey-Velasco X."/>
            <person name="Lucena T."/>
        </authorList>
    </citation>
    <scope>NUCLEOTIDE SEQUENCE [LARGE SCALE GENOMIC DNA]</scope>
    <source>
        <strain evidence="2 3">S356</strain>
    </source>
</reference>
<dbReference type="Proteomes" id="UP001257277">
    <property type="component" value="Unassembled WGS sequence"/>
</dbReference>
<feature type="signal peptide" evidence="1">
    <location>
        <begin position="1"/>
        <end position="21"/>
    </location>
</feature>
<keyword evidence="1" id="KW-0732">Signal</keyword>
<comment type="caution">
    <text evidence="2">The sequence shown here is derived from an EMBL/GenBank/DDBJ whole genome shotgun (WGS) entry which is preliminary data.</text>
</comment>
<proteinExistence type="predicted"/>
<evidence type="ECO:0008006" key="4">
    <source>
        <dbReference type="Google" id="ProtNLM"/>
    </source>
</evidence>
<accession>A0ABU3LDC6</accession>
<evidence type="ECO:0000313" key="2">
    <source>
        <dbReference type="EMBL" id="MDT7831675.1"/>
    </source>
</evidence>
<dbReference type="RefSeq" id="WP_349240934.1">
    <property type="nucleotide sequence ID" value="NZ_JAVTTO010000002.1"/>
</dbReference>